<dbReference type="Gene3D" id="3.30.565.10">
    <property type="entry name" value="Histidine kinase-like ATPase, C-terminal domain"/>
    <property type="match status" value="1"/>
</dbReference>
<dbReference type="EMBL" id="FRFE01000040">
    <property type="protein sequence ID" value="SHO52751.1"/>
    <property type="molecule type" value="Genomic_DNA"/>
</dbReference>
<dbReference type="InterPro" id="IPR004358">
    <property type="entry name" value="Sig_transdc_His_kin-like_C"/>
</dbReference>
<dbReference type="InterPro" id="IPR001610">
    <property type="entry name" value="PAC"/>
</dbReference>
<dbReference type="STRING" id="1121416.SAMN02745220_04723"/>
<evidence type="ECO:0000256" key="1">
    <source>
        <dbReference type="ARBA" id="ARBA00000085"/>
    </source>
</evidence>
<dbReference type="GO" id="GO:0005886">
    <property type="term" value="C:plasma membrane"/>
    <property type="evidence" value="ECO:0007669"/>
    <property type="project" value="TreeGrafter"/>
</dbReference>
<feature type="domain" description="PAC" evidence="10">
    <location>
        <begin position="469"/>
        <end position="521"/>
    </location>
</feature>
<keyword evidence="6" id="KW-0175">Coiled coil</keyword>
<dbReference type="SUPFAM" id="SSF55785">
    <property type="entry name" value="PYP-like sensor domain (PAS domain)"/>
    <property type="match status" value="2"/>
</dbReference>
<dbReference type="Pfam" id="PF00072">
    <property type="entry name" value="Response_reg"/>
    <property type="match status" value="1"/>
</dbReference>
<dbReference type="SUPFAM" id="SSF55874">
    <property type="entry name" value="ATPase domain of HSP90 chaperone/DNA topoisomerase II/histidine kinase"/>
    <property type="match status" value="1"/>
</dbReference>
<dbReference type="Pfam" id="PF02518">
    <property type="entry name" value="HATPase_c"/>
    <property type="match status" value="1"/>
</dbReference>
<dbReference type="InterPro" id="IPR003594">
    <property type="entry name" value="HATPase_dom"/>
</dbReference>
<evidence type="ECO:0000256" key="3">
    <source>
        <dbReference type="ARBA" id="ARBA00022679"/>
    </source>
</evidence>
<dbReference type="CDD" id="cd00156">
    <property type="entry name" value="REC"/>
    <property type="match status" value="1"/>
</dbReference>
<dbReference type="PRINTS" id="PR00344">
    <property type="entry name" value="BCTRLSENSOR"/>
</dbReference>
<dbReference type="PROSITE" id="PS50113">
    <property type="entry name" value="PAC"/>
    <property type="match status" value="1"/>
</dbReference>
<keyword evidence="4" id="KW-0418">Kinase</keyword>
<evidence type="ECO:0000259" key="9">
    <source>
        <dbReference type="PROSITE" id="PS50112"/>
    </source>
</evidence>
<organism evidence="11 12">
    <name type="scientific">Desulfopila aestuarii DSM 18488</name>
    <dbReference type="NCBI Taxonomy" id="1121416"/>
    <lineage>
        <taxon>Bacteria</taxon>
        <taxon>Pseudomonadati</taxon>
        <taxon>Thermodesulfobacteriota</taxon>
        <taxon>Desulfobulbia</taxon>
        <taxon>Desulfobulbales</taxon>
        <taxon>Desulfocapsaceae</taxon>
        <taxon>Desulfopila</taxon>
    </lineage>
</organism>
<comment type="catalytic activity">
    <reaction evidence="1">
        <text>ATP + protein L-histidine = ADP + protein N-phospho-L-histidine.</text>
        <dbReference type="EC" id="2.7.13.3"/>
    </reaction>
</comment>
<dbReference type="InterPro" id="IPR000014">
    <property type="entry name" value="PAS"/>
</dbReference>
<dbReference type="Pfam" id="PF08447">
    <property type="entry name" value="PAS_3"/>
    <property type="match status" value="1"/>
</dbReference>
<evidence type="ECO:0000256" key="4">
    <source>
        <dbReference type="ARBA" id="ARBA00022777"/>
    </source>
</evidence>
<dbReference type="GO" id="GO:0009927">
    <property type="term" value="F:histidine phosphotransfer kinase activity"/>
    <property type="evidence" value="ECO:0007669"/>
    <property type="project" value="TreeGrafter"/>
</dbReference>
<dbReference type="InterPro" id="IPR036890">
    <property type="entry name" value="HATPase_C_sf"/>
</dbReference>
<dbReference type="SMART" id="SM00086">
    <property type="entry name" value="PAC"/>
    <property type="match status" value="2"/>
</dbReference>
<dbReference type="Gene3D" id="3.30.450.20">
    <property type="entry name" value="PAS domain"/>
    <property type="match status" value="2"/>
</dbReference>
<evidence type="ECO:0000256" key="6">
    <source>
        <dbReference type="SAM" id="Coils"/>
    </source>
</evidence>
<dbReference type="AlphaFoldDB" id="A0A1M7YJG9"/>
<dbReference type="SMART" id="SM00065">
    <property type="entry name" value="GAF"/>
    <property type="match status" value="1"/>
</dbReference>
<accession>A0A1M7YJG9</accession>
<evidence type="ECO:0000313" key="12">
    <source>
        <dbReference type="Proteomes" id="UP000184603"/>
    </source>
</evidence>
<dbReference type="SMART" id="SM00448">
    <property type="entry name" value="REC"/>
    <property type="match status" value="1"/>
</dbReference>
<dbReference type="Proteomes" id="UP000184603">
    <property type="component" value="Unassembled WGS sequence"/>
</dbReference>
<dbReference type="Gene3D" id="3.30.450.40">
    <property type="match status" value="1"/>
</dbReference>
<dbReference type="InterPro" id="IPR000700">
    <property type="entry name" value="PAS-assoc_C"/>
</dbReference>
<dbReference type="EC" id="2.7.13.3" evidence="2"/>
<dbReference type="InterPro" id="IPR029016">
    <property type="entry name" value="GAF-like_dom_sf"/>
</dbReference>
<dbReference type="InterPro" id="IPR011006">
    <property type="entry name" value="CheY-like_superfamily"/>
</dbReference>
<dbReference type="NCBIfam" id="TIGR00229">
    <property type="entry name" value="sensory_box"/>
    <property type="match status" value="2"/>
</dbReference>
<evidence type="ECO:0000259" key="7">
    <source>
        <dbReference type="PROSITE" id="PS50109"/>
    </source>
</evidence>
<keyword evidence="12" id="KW-1185">Reference proteome</keyword>
<evidence type="ECO:0000256" key="5">
    <source>
        <dbReference type="PROSITE-ProRule" id="PRU00169"/>
    </source>
</evidence>
<dbReference type="InterPro" id="IPR003018">
    <property type="entry name" value="GAF"/>
</dbReference>
<protein>
    <recommendedName>
        <fullName evidence="2">histidine kinase</fullName>
        <ecNumber evidence="2">2.7.13.3</ecNumber>
    </recommendedName>
</protein>
<reference evidence="11 12" key="1">
    <citation type="submission" date="2016-12" db="EMBL/GenBank/DDBJ databases">
        <authorList>
            <person name="Song W.-J."/>
            <person name="Kurnit D.M."/>
        </authorList>
    </citation>
    <scope>NUCLEOTIDE SEQUENCE [LARGE SCALE GENOMIC DNA]</scope>
    <source>
        <strain evidence="11 12">DSM 18488</strain>
    </source>
</reference>
<dbReference type="Gene3D" id="3.40.50.2300">
    <property type="match status" value="1"/>
</dbReference>
<feature type="coiled-coil region" evidence="6">
    <location>
        <begin position="41"/>
        <end position="68"/>
    </location>
</feature>
<dbReference type="PANTHER" id="PTHR43047">
    <property type="entry name" value="TWO-COMPONENT HISTIDINE PROTEIN KINASE"/>
    <property type="match status" value="1"/>
</dbReference>
<dbReference type="InterPro" id="IPR035965">
    <property type="entry name" value="PAS-like_dom_sf"/>
</dbReference>
<dbReference type="InterPro" id="IPR013655">
    <property type="entry name" value="PAS_fold_3"/>
</dbReference>
<feature type="domain" description="Histidine kinase" evidence="7">
    <location>
        <begin position="541"/>
        <end position="767"/>
    </location>
</feature>
<name>A0A1M7YJG9_9BACT</name>
<evidence type="ECO:0000259" key="10">
    <source>
        <dbReference type="PROSITE" id="PS50113"/>
    </source>
</evidence>
<dbReference type="PANTHER" id="PTHR43047:SF72">
    <property type="entry name" value="OSMOSENSING HISTIDINE PROTEIN KINASE SLN1"/>
    <property type="match status" value="1"/>
</dbReference>
<dbReference type="PROSITE" id="PS50109">
    <property type="entry name" value="HIS_KIN"/>
    <property type="match status" value="1"/>
</dbReference>
<dbReference type="GO" id="GO:0000155">
    <property type="term" value="F:phosphorelay sensor kinase activity"/>
    <property type="evidence" value="ECO:0007669"/>
    <property type="project" value="TreeGrafter"/>
</dbReference>
<dbReference type="InterPro" id="IPR001789">
    <property type="entry name" value="Sig_transdc_resp-reg_receiver"/>
</dbReference>
<dbReference type="PROSITE" id="PS50112">
    <property type="entry name" value="PAS"/>
    <property type="match status" value="1"/>
</dbReference>
<feature type="modified residue" description="4-aspartylphosphate" evidence="5">
    <location>
        <position position="839"/>
    </location>
</feature>
<keyword evidence="3" id="KW-0808">Transferase</keyword>
<dbReference type="SMART" id="SM00091">
    <property type="entry name" value="PAS"/>
    <property type="match status" value="2"/>
</dbReference>
<dbReference type="Pfam" id="PF13426">
    <property type="entry name" value="PAS_9"/>
    <property type="match status" value="1"/>
</dbReference>
<keyword evidence="5" id="KW-0597">Phosphoprotein</keyword>
<sequence>MGNENNQDVHSQHLKLPEDTRPQIDTSLYFSNSEPLSAEGKQELSHIFQNYETQLNRLGKELLRQQKQLLTERDRYFDFYNAVPVGCLTVNEIGMIVEANLHAACLLNVPRDTLINLSIPRFIHEEDNDTYSQYHRQLFVLGKTQVFELRMMKAGASTFMVQMQATISYDAQSEKVCHVIFTDITGRKKVTEERELMARLITQMNVSSDLRTCISELTESLKNWSGCEAVGIRLRDGEDYPYYETRGFPLSFVEKESALCAYGPDGTLQRDLTGNPVLECMCGNVLSGRFDPAQPFFTARGSFWSNNTSALLENTTESDRQARTRNRCNGEGYESVALIPMHIANRVLGLIQFNDHCPGRFTPELIQHFERIADTLALAISRRQAEDELRKSEEKYRTIAENTYGMETWQLADGTYKYVSPSCKRITGYTADAFYHDPELLEHIVHPEDRAMLIEHLSISHPPGVQENRGLDFRILSPDGEVRWLSHSCTPVYDTHGQWVGCRGSFREITRSKQSEENRLLQAKKERQINKTTSLQRMGGAIAHHFNNKLQVVIGYLELAMEQLSISETARYSVVSALDAADQAAQVSRMMLTYLGQVKSKREPCDLAVICQECLPTLKNRLRRGLKLEADLHAPGPVINTSTKEIRQILLNTVSNASDATTDDHGCISLRVTVSLATEIASQHRFPQDWQPKDSSYACLEIRDSGCGLSESEIEEIFDPFYSTKLIGRGLGLPVVKGIVKAHGGVVTVESSQSTGSTFRSYFPLSQKRLSPLPVVVKSTPEKRREGTVLVVDDDKIVLEITSTLLSSLGYSVLTAMDGIEAIKIFTQHKKEIQFVLSDFAMPRMNGLEALQKLRKISPDLKMILVSGYSEQEVMNGNFREQPHFFLKKPYSKQALKETIDLMLVP</sequence>
<dbReference type="Gene3D" id="1.10.287.130">
    <property type="match status" value="1"/>
</dbReference>
<evidence type="ECO:0000313" key="11">
    <source>
        <dbReference type="EMBL" id="SHO52751.1"/>
    </source>
</evidence>
<dbReference type="SUPFAM" id="SSF52172">
    <property type="entry name" value="CheY-like"/>
    <property type="match status" value="1"/>
</dbReference>
<gene>
    <name evidence="11" type="ORF">SAMN02745220_04723</name>
</gene>
<feature type="domain" description="Response regulatory" evidence="8">
    <location>
        <begin position="788"/>
        <end position="904"/>
    </location>
</feature>
<dbReference type="SUPFAM" id="SSF55781">
    <property type="entry name" value="GAF domain-like"/>
    <property type="match status" value="1"/>
</dbReference>
<feature type="domain" description="PAS" evidence="9">
    <location>
        <begin position="392"/>
        <end position="457"/>
    </location>
</feature>
<dbReference type="CDD" id="cd00075">
    <property type="entry name" value="HATPase"/>
    <property type="match status" value="1"/>
</dbReference>
<dbReference type="SMART" id="SM00387">
    <property type="entry name" value="HATPase_c"/>
    <property type="match status" value="1"/>
</dbReference>
<dbReference type="CDD" id="cd00130">
    <property type="entry name" value="PAS"/>
    <property type="match status" value="2"/>
</dbReference>
<evidence type="ECO:0000256" key="2">
    <source>
        <dbReference type="ARBA" id="ARBA00012438"/>
    </source>
</evidence>
<evidence type="ECO:0000259" key="8">
    <source>
        <dbReference type="PROSITE" id="PS50110"/>
    </source>
</evidence>
<dbReference type="PROSITE" id="PS50110">
    <property type="entry name" value="RESPONSE_REGULATORY"/>
    <property type="match status" value="1"/>
</dbReference>
<dbReference type="InterPro" id="IPR005467">
    <property type="entry name" value="His_kinase_dom"/>
</dbReference>
<proteinExistence type="predicted"/>